<keyword evidence="4" id="KW-0997">Cell inner membrane</keyword>
<feature type="transmembrane region" description="Helical" evidence="12">
    <location>
        <begin position="173"/>
        <end position="194"/>
    </location>
</feature>
<dbReference type="InterPro" id="IPR050366">
    <property type="entry name" value="BP-dependent_transpt_permease"/>
</dbReference>
<feature type="compositionally biased region" description="Basic and acidic residues" evidence="13">
    <location>
        <begin position="345"/>
        <end position="358"/>
    </location>
</feature>
<comment type="caution">
    <text evidence="15">The sequence shown here is derived from an EMBL/GenBank/DDBJ whole genome shotgun (WGS) entry which is preliminary data.</text>
</comment>
<dbReference type="Proteomes" id="UP001332931">
    <property type="component" value="Unassembled WGS sequence"/>
</dbReference>
<reference evidence="15 16" key="1">
    <citation type="submission" date="2024-01" db="EMBL/GenBank/DDBJ databases">
        <title>Description of Olsenella sp. nov., isolated from pig feces.</title>
        <authorList>
            <person name="Chang Y.-H."/>
        </authorList>
    </citation>
    <scope>NUCLEOTIDE SEQUENCE [LARGE SCALE GENOMIC DNA]</scope>
    <source>
        <strain evidence="15 16">YH-ols2223</strain>
    </source>
</reference>
<name>A0ABU7RAN1_9ACTN</name>
<keyword evidence="9 12" id="KW-0472">Membrane</keyword>
<feature type="transmembrane region" description="Helical" evidence="12">
    <location>
        <begin position="253"/>
        <end position="273"/>
    </location>
</feature>
<evidence type="ECO:0000256" key="9">
    <source>
        <dbReference type="ARBA" id="ARBA00023136"/>
    </source>
</evidence>
<feature type="transmembrane region" description="Helical" evidence="12">
    <location>
        <begin position="200"/>
        <end position="218"/>
    </location>
</feature>
<evidence type="ECO:0000256" key="7">
    <source>
        <dbReference type="ARBA" id="ARBA00022927"/>
    </source>
</evidence>
<comment type="similarity">
    <text evidence="10">Belongs to the binding-protein-dependent transport system permease family. OppBC subfamily.</text>
</comment>
<evidence type="ECO:0000256" key="2">
    <source>
        <dbReference type="ARBA" id="ARBA00022448"/>
    </source>
</evidence>
<evidence type="ECO:0000256" key="12">
    <source>
        <dbReference type="RuleBase" id="RU363032"/>
    </source>
</evidence>
<keyword evidence="6" id="KW-0571">Peptide transport</keyword>
<accession>A0ABU7RAN1</accession>
<evidence type="ECO:0000259" key="14">
    <source>
        <dbReference type="PROSITE" id="PS50928"/>
    </source>
</evidence>
<feature type="region of interest" description="Disordered" evidence="13">
    <location>
        <begin position="1"/>
        <end position="28"/>
    </location>
</feature>
<comment type="subcellular location">
    <subcellularLocation>
        <location evidence="1">Cell inner membrane</location>
        <topology evidence="1">Multi-pass membrane protein</topology>
    </subcellularLocation>
    <subcellularLocation>
        <location evidence="12">Cell membrane</location>
        <topology evidence="12">Multi-pass membrane protein</topology>
    </subcellularLocation>
</comment>
<feature type="transmembrane region" description="Helical" evidence="12">
    <location>
        <begin position="78"/>
        <end position="98"/>
    </location>
</feature>
<evidence type="ECO:0000256" key="10">
    <source>
        <dbReference type="ARBA" id="ARBA00024202"/>
    </source>
</evidence>
<dbReference type="PANTHER" id="PTHR43386">
    <property type="entry name" value="OLIGOPEPTIDE TRANSPORT SYSTEM PERMEASE PROTEIN APPC"/>
    <property type="match status" value="1"/>
</dbReference>
<feature type="transmembrane region" description="Helical" evidence="12">
    <location>
        <begin position="146"/>
        <end position="166"/>
    </location>
</feature>
<proteinExistence type="inferred from homology"/>
<evidence type="ECO:0000256" key="5">
    <source>
        <dbReference type="ARBA" id="ARBA00022692"/>
    </source>
</evidence>
<feature type="domain" description="ABC transmembrane type-1" evidence="14">
    <location>
        <begin position="138"/>
        <end position="329"/>
    </location>
</feature>
<keyword evidence="3" id="KW-1003">Cell membrane</keyword>
<keyword evidence="8 12" id="KW-1133">Transmembrane helix</keyword>
<dbReference type="PANTHER" id="PTHR43386:SF2">
    <property type="entry name" value="OLIGOPEPTIDE TRANSPORT SYSTEM PERMEASE PROTEIN OPPC"/>
    <property type="match status" value="1"/>
</dbReference>
<dbReference type="Pfam" id="PF00528">
    <property type="entry name" value="BPD_transp_1"/>
    <property type="match status" value="1"/>
</dbReference>
<evidence type="ECO:0000256" key="1">
    <source>
        <dbReference type="ARBA" id="ARBA00004429"/>
    </source>
</evidence>
<feature type="region of interest" description="Disordered" evidence="13">
    <location>
        <begin position="345"/>
        <end position="365"/>
    </location>
</feature>
<sequence length="365" mass="38956">MADEKKDGLRQDAGKRGEDAQAAGAPNDSIAEKIDSEAHLSNAELELMADAQGGSGMEVKRIGYAQLIWRRFVRQKSAMVGLVILVVMVLLAVFGPFMTKFTYTDPDFTALNVPPNARHWFGTDGGGFDLFACVVHGLGRSLTIGIVYAVLTTIIAAIVGTAIAYARGVGEKVGMWLLDMLLIIPSFLLVAMIVRSASGTTGWITLILGLTAFGWIGYARTLRTMALSLRERDYVRAAKYMGVPPIRIIVRHLIPNLGSILILDTVLGVISGINSETAYSFLGLGIKAPDTSLGYLLSQGSSAMLSAPWVILIPSVVLIVLCVSMQLIGDGLRDAIDPYSRAAGKVEDDADAESKAEAEAAEPAL</sequence>
<evidence type="ECO:0000313" key="15">
    <source>
        <dbReference type="EMBL" id="MEE6147583.1"/>
    </source>
</evidence>
<dbReference type="RefSeq" id="WP_330958352.1">
    <property type="nucleotide sequence ID" value="NZ_JAZGJQ010000006.1"/>
</dbReference>
<keyword evidence="7" id="KW-0653">Protein transport</keyword>
<feature type="transmembrane region" description="Helical" evidence="12">
    <location>
        <begin position="303"/>
        <end position="323"/>
    </location>
</feature>
<dbReference type="Pfam" id="PF12911">
    <property type="entry name" value="OppC_N"/>
    <property type="match status" value="1"/>
</dbReference>
<evidence type="ECO:0000256" key="13">
    <source>
        <dbReference type="SAM" id="MobiDB-lite"/>
    </source>
</evidence>
<evidence type="ECO:0000313" key="16">
    <source>
        <dbReference type="Proteomes" id="UP001332931"/>
    </source>
</evidence>
<evidence type="ECO:0000256" key="3">
    <source>
        <dbReference type="ARBA" id="ARBA00022475"/>
    </source>
</evidence>
<feature type="compositionally biased region" description="Basic and acidic residues" evidence="13">
    <location>
        <begin position="1"/>
        <end position="19"/>
    </location>
</feature>
<dbReference type="InterPro" id="IPR035906">
    <property type="entry name" value="MetI-like_sf"/>
</dbReference>
<dbReference type="PROSITE" id="PS50928">
    <property type="entry name" value="ABC_TM1"/>
    <property type="match status" value="1"/>
</dbReference>
<organism evidence="15 16">
    <name type="scientific">Olsenella absiana</name>
    <dbReference type="NCBI Taxonomy" id="3115222"/>
    <lineage>
        <taxon>Bacteria</taxon>
        <taxon>Bacillati</taxon>
        <taxon>Actinomycetota</taxon>
        <taxon>Coriobacteriia</taxon>
        <taxon>Coriobacteriales</taxon>
        <taxon>Atopobiaceae</taxon>
        <taxon>Olsenella</taxon>
    </lineage>
</organism>
<dbReference type="SUPFAM" id="SSF161098">
    <property type="entry name" value="MetI-like"/>
    <property type="match status" value="1"/>
</dbReference>
<gene>
    <name evidence="15" type="ORF">VXJ25_06280</name>
</gene>
<keyword evidence="5 12" id="KW-0812">Transmembrane</keyword>
<keyword evidence="16" id="KW-1185">Reference proteome</keyword>
<evidence type="ECO:0000256" key="8">
    <source>
        <dbReference type="ARBA" id="ARBA00022989"/>
    </source>
</evidence>
<dbReference type="InterPro" id="IPR000515">
    <property type="entry name" value="MetI-like"/>
</dbReference>
<dbReference type="EMBL" id="JAZGJQ010000006">
    <property type="protein sequence ID" value="MEE6147583.1"/>
    <property type="molecule type" value="Genomic_DNA"/>
</dbReference>
<protein>
    <recommendedName>
        <fullName evidence="11">Oligopeptide transport system permease protein OppC</fullName>
    </recommendedName>
</protein>
<evidence type="ECO:0000256" key="11">
    <source>
        <dbReference type="ARBA" id="ARBA00072251"/>
    </source>
</evidence>
<keyword evidence="2 12" id="KW-0813">Transport</keyword>
<dbReference type="Gene3D" id="1.10.3720.10">
    <property type="entry name" value="MetI-like"/>
    <property type="match status" value="1"/>
</dbReference>
<dbReference type="CDD" id="cd06261">
    <property type="entry name" value="TM_PBP2"/>
    <property type="match status" value="1"/>
</dbReference>
<dbReference type="InterPro" id="IPR025966">
    <property type="entry name" value="OppC_N"/>
</dbReference>
<evidence type="ECO:0000256" key="4">
    <source>
        <dbReference type="ARBA" id="ARBA00022519"/>
    </source>
</evidence>
<evidence type="ECO:0000256" key="6">
    <source>
        <dbReference type="ARBA" id="ARBA00022856"/>
    </source>
</evidence>